<dbReference type="HAMAP" id="MF_00378">
    <property type="entry name" value="Exonuc_7_L"/>
    <property type="match status" value="1"/>
</dbReference>
<evidence type="ECO:0000259" key="8">
    <source>
        <dbReference type="Pfam" id="PF13742"/>
    </source>
</evidence>
<evidence type="ECO:0000313" key="9">
    <source>
        <dbReference type="EMBL" id="UQS83449.1"/>
    </source>
</evidence>
<keyword evidence="3 5" id="KW-0378">Hydrolase</keyword>
<organism evidence="9 10">
    <name type="scientific">Bombilactobacillus thymidiniphilus</name>
    <dbReference type="NCBI Taxonomy" id="2923363"/>
    <lineage>
        <taxon>Bacteria</taxon>
        <taxon>Bacillati</taxon>
        <taxon>Bacillota</taxon>
        <taxon>Bacilli</taxon>
        <taxon>Lactobacillales</taxon>
        <taxon>Lactobacillaceae</taxon>
        <taxon>Bombilactobacillus</taxon>
    </lineage>
</organism>
<dbReference type="EC" id="3.1.11.6" evidence="5"/>
<comment type="similarity">
    <text evidence="5 6">Belongs to the XseA family.</text>
</comment>
<dbReference type="Pfam" id="PF02601">
    <property type="entry name" value="Exonuc_VII_L"/>
    <property type="match status" value="1"/>
</dbReference>
<dbReference type="PANTHER" id="PTHR30008">
    <property type="entry name" value="EXODEOXYRIBONUCLEASE 7 LARGE SUBUNIT"/>
    <property type="match status" value="1"/>
</dbReference>
<dbReference type="PANTHER" id="PTHR30008:SF0">
    <property type="entry name" value="EXODEOXYRIBONUCLEASE 7 LARGE SUBUNIT"/>
    <property type="match status" value="1"/>
</dbReference>
<dbReference type="Proteomes" id="UP000831947">
    <property type="component" value="Chromosome"/>
</dbReference>
<evidence type="ECO:0000259" key="7">
    <source>
        <dbReference type="Pfam" id="PF02601"/>
    </source>
</evidence>
<dbReference type="CDD" id="cd04489">
    <property type="entry name" value="ExoVII_LU_OBF"/>
    <property type="match status" value="1"/>
</dbReference>
<evidence type="ECO:0000256" key="1">
    <source>
        <dbReference type="ARBA" id="ARBA00022490"/>
    </source>
</evidence>
<reference evidence="9 10" key="1">
    <citation type="journal article" date="2022" name="Int. J. Syst. Evol. Microbiol.">
        <title>Apilactobacillus apisilvae sp. nov., Nicolia spurrieriana gen. nov. sp. nov., Bombilactobacillus folatiphilus sp. nov. and Bombilactobacillus thymidiniphilus sp. nov., four new lactic acid bacterial isolates from stingless bees Tetragonula carbonaria and Austroplebeia australis.</title>
        <authorList>
            <person name="Oliphant S.A."/>
            <person name="Watson-Haigh N.S."/>
            <person name="Sumby K.M."/>
            <person name="Gardner J."/>
            <person name="Groom S."/>
            <person name="Jiranek V."/>
        </authorList>
    </citation>
    <scope>NUCLEOTIDE SEQUENCE [LARGE SCALE GENOMIC DNA]</scope>
    <source>
        <strain evidence="9 10">SG4_A1</strain>
    </source>
</reference>
<keyword evidence="10" id="KW-1185">Reference proteome</keyword>
<dbReference type="GO" id="GO:0008855">
    <property type="term" value="F:exodeoxyribonuclease VII activity"/>
    <property type="evidence" value="ECO:0007669"/>
    <property type="project" value="UniProtKB-EC"/>
</dbReference>
<feature type="domain" description="OB-fold nucleic acid binding" evidence="8">
    <location>
        <begin position="7"/>
        <end position="101"/>
    </location>
</feature>
<evidence type="ECO:0000256" key="3">
    <source>
        <dbReference type="ARBA" id="ARBA00022801"/>
    </source>
</evidence>
<dbReference type="InterPro" id="IPR003753">
    <property type="entry name" value="Exonuc_VII_L"/>
</dbReference>
<feature type="domain" description="Exonuclease VII large subunit C-terminal" evidence="7">
    <location>
        <begin position="129"/>
        <end position="434"/>
    </location>
</feature>
<keyword evidence="2 5" id="KW-0540">Nuclease</keyword>
<comment type="catalytic activity">
    <reaction evidence="5 6">
        <text>Exonucleolytic cleavage in either 5'- to 3'- or 3'- to 5'-direction to yield nucleoside 5'-phosphates.</text>
        <dbReference type="EC" id="3.1.11.6"/>
    </reaction>
</comment>
<protein>
    <recommendedName>
        <fullName evidence="5">Exodeoxyribonuclease 7 large subunit</fullName>
        <ecNumber evidence="5">3.1.11.6</ecNumber>
    </recommendedName>
    <alternativeName>
        <fullName evidence="5">Exodeoxyribonuclease VII large subunit</fullName>
        <shortName evidence="5">Exonuclease VII large subunit</shortName>
    </alternativeName>
</protein>
<proteinExistence type="inferred from homology"/>
<dbReference type="Pfam" id="PF13742">
    <property type="entry name" value="tRNA_anti_2"/>
    <property type="match status" value="1"/>
</dbReference>
<sequence>MGVNDYLTVSALTQYLKRKFTADPYLKRVYLTGEISNFRLRPRHQYFSLKDQHAKISAIMFQNAFQKIKFRPEEGMKVLVVGYVSLYEANGQYQIYVEQMQPDGVGALYQAFEQLKTKLKAEGVFALPKKAIPSFPRRIAVITSASGAVIRDIITTVQRRFPIAQIVLFPAQVQGESAANSLVERLQQVNQQGDFDTIIIGRGGGSIEDLWPFNEERVARAILNSSIPVISSVGHETDTTIADYVADLRAPTPTAAAELATPVLQDLILQIRNLRLQLFQILKNYLARQRQHLRFYQDNYLLQNPRRLYQDYLQRVDQLTVKLGNQFAQIVQKNNQKFQLLQQSLRHYQPDLSYRQQLVMNNNKNLLDYYRNYLKHCRQNSQLLVSGLDDLSPLKTLKRGYAVVQQEERILTKVADVKTEQQLQIRLSDGIIKAQVVQVEEEKND</sequence>
<dbReference type="EMBL" id="CP093365">
    <property type="protein sequence ID" value="UQS83449.1"/>
    <property type="molecule type" value="Genomic_DNA"/>
</dbReference>
<evidence type="ECO:0000313" key="10">
    <source>
        <dbReference type="Proteomes" id="UP000831947"/>
    </source>
</evidence>
<accession>A0ABY4PCG6</accession>
<dbReference type="NCBIfam" id="TIGR00237">
    <property type="entry name" value="xseA"/>
    <property type="match status" value="1"/>
</dbReference>
<name>A0ABY4PCG6_9LACO</name>
<keyword evidence="1 5" id="KW-0963">Cytoplasm</keyword>
<comment type="subcellular location">
    <subcellularLocation>
        <location evidence="5 6">Cytoplasm</location>
    </subcellularLocation>
</comment>
<gene>
    <name evidence="5 9" type="primary">xseA</name>
    <name evidence="9" type="ORF">MOO47_06665</name>
</gene>
<evidence type="ECO:0000256" key="5">
    <source>
        <dbReference type="HAMAP-Rule" id="MF_00378"/>
    </source>
</evidence>
<comment type="function">
    <text evidence="5">Bidirectionally degrades single-stranded DNA into large acid-insoluble oligonucleotides, which are then degraded further into small acid-soluble oligonucleotides.</text>
</comment>
<dbReference type="InterPro" id="IPR025824">
    <property type="entry name" value="OB-fold_nuc-bd_dom"/>
</dbReference>
<evidence type="ECO:0000256" key="4">
    <source>
        <dbReference type="ARBA" id="ARBA00022839"/>
    </source>
</evidence>
<evidence type="ECO:0000256" key="2">
    <source>
        <dbReference type="ARBA" id="ARBA00022722"/>
    </source>
</evidence>
<comment type="subunit">
    <text evidence="5">Heterooligomer composed of large and small subunits.</text>
</comment>
<dbReference type="RefSeq" id="WP_249512675.1">
    <property type="nucleotide sequence ID" value="NZ_CP093365.1"/>
</dbReference>
<evidence type="ECO:0000256" key="6">
    <source>
        <dbReference type="RuleBase" id="RU004355"/>
    </source>
</evidence>
<keyword evidence="4 5" id="KW-0269">Exonuclease</keyword>
<dbReference type="InterPro" id="IPR020579">
    <property type="entry name" value="Exonuc_VII_lsu_C"/>
</dbReference>